<comment type="caution">
    <text evidence="1">The sequence shown here is derived from an EMBL/GenBank/DDBJ whole genome shotgun (WGS) entry which is preliminary data.</text>
</comment>
<organism evidence="1 2">
    <name type="scientific">Sphingosinicella soli</name>
    <dbReference type="NCBI Taxonomy" id="333708"/>
    <lineage>
        <taxon>Bacteria</taxon>
        <taxon>Pseudomonadati</taxon>
        <taxon>Pseudomonadota</taxon>
        <taxon>Alphaproteobacteria</taxon>
        <taxon>Sphingomonadales</taxon>
        <taxon>Sphingosinicellaceae</taxon>
        <taxon>Sphingosinicella</taxon>
    </lineage>
</organism>
<reference evidence="1 2" key="1">
    <citation type="submission" date="2020-08" db="EMBL/GenBank/DDBJ databases">
        <title>Genomic Encyclopedia of Type Strains, Phase IV (KMG-IV): sequencing the most valuable type-strain genomes for metagenomic binning, comparative biology and taxonomic classification.</title>
        <authorList>
            <person name="Goeker M."/>
        </authorList>
    </citation>
    <scope>NUCLEOTIDE SEQUENCE [LARGE SCALE GENOMIC DNA]</scope>
    <source>
        <strain evidence="1 2">DSM 17328</strain>
    </source>
</reference>
<name>A0A7W7F8H9_9SPHN</name>
<dbReference type="Proteomes" id="UP000566324">
    <property type="component" value="Unassembled WGS sequence"/>
</dbReference>
<accession>A0A7W7F8H9</accession>
<dbReference type="AlphaFoldDB" id="A0A7W7F8H9"/>
<protein>
    <recommendedName>
        <fullName evidence="3">Head-tail adaptor protein</fullName>
    </recommendedName>
</protein>
<evidence type="ECO:0000313" key="2">
    <source>
        <dbReference type="Proteomes" id="UP000566324"/>
    </source>
</evidence>
<keyword evidence="2" id="KW-1185">Reference proteome</keyword>
<evidence type="ECO:0000313" key="1">
    <source>
        <dbReference type="EMBL" id="MBB4633667.1"/>
    </source>
</evidence>
<dbReference type="InterPro" id="IPR038666">
    <property type="entry name" value="SSP1_head-tail_sf"/>
</dbReference>
<dbReference type="EMBL" id="JACHNZ010000051">
    <property type="protein sequence ID" value="MBB4633667.1"/>
    <property type="molecule type" value="Genomic_DNA"/>
</dbReference>
<dbReference type="Gene3D" id="2.40.10.270">
    <property type="entry name" value="Bacteriophage SPP1 head-tail adaptor protein"/>
    <property type="match status" value="1"/>
</dbReference>
<evidence type="ECO:0008006" key="3">
    <source>
        <dbReference type="Google" id="ProtNLM"/>
    </source>
</evidence>
<gene>
    <name evidence="1" type="ORF">GGQ98_003316</name>
</gene>
<dbReference type="RefSeq" id="WP_184071487.1">
    <property type="nucleotide sequence ID" value="NZ_JACHNZ010000051.1"/>
</dbReference>
<sequence length="106" mass="11107">MSGEMAGALKERIAIGVSGAGDAAGAAGDPVFGVPVWASVESEPPAMGARGERLAAPARYTIVMRGEASAKVGDRLQWRGERLTVIAVTRDPLRPDRILLRAEARP</sequence>
<proteinExistence type="predicted"/>